<dbReference type="AlphaFoldDB" id="A0A081P1L6"/>
<evidence type="ECO:0000256" key="2">
    <source>
        <dbReference type="ARBA" id="ARBA00023125"/>
    </source>
</evidence>
<dbReference type="OrthoDB" id="5327581at2"/>
<keyword evidence="1" id="KW-0805">Transcription regulation</keyword>
<dbReference type="SUPFAM" id="SSF46785">
    <property type="entry name" value="Winged helix' DNA-binding domain"/>
    <property type="match status" value="1"/>
</dbReference>
<name>A0A081P1L6_9BACL</name>
<dbReference type="GO" id="GO:0003677">
    <property type="term" value="F:DNA binding"/>
    <property type="evidence" value="ECO:0007669"/>
    <property type="project" value="UniProtKB-KW"/>
</dbReference>
<accession>A0A081P1L6</accession>
<evidence type="ECO:0000259" key="4">
    <source>
        <dbReference type="PROSITE" id="PS50995"/>
    </source>
</evidence>
<dbReference type="GO" id="GO:0003700">
    <property type="term" value="F:DNA-binding transcription factor activity"/>
    <property type="evidence" value="ECO:0007669"/>
    <property type="project" value="InterPro"/>
</dbReference>
<dbReference type="PRINTS" id="PR00598">
    <property type="entry name" value="HTHMARR"/>
</dbReference>
<dbReference type="Pfam" id="PF01047">
    <property type="entry name" value="MarR"/>
    <property type="match status" value="1"/>
</dbReference>
<comment type="caution">
    <text evidence="5">The sequence shown here is derived from an EMBL/GenBank/DDBJ whole genome shotgun (WGS) entry which is preliminary data.</text>
</comment>
<evidence type="ECO:0000256" key="3">
    <source>
        <dbReference type="ARBA" id="ARBA00023163"/>
    </source>
</evidence>
<dbReference type="PANTHER" id="PTHR42756">
    <property type="entry name" value="TRANSCRIPTIONAL REGULATOR, MARR"/>
    <property type="match status" value="1"/>
</dbReference>
<dbReference type="RefSeq" id="WP_036684880.1">
    <property type="nucleotide sequence ID" value="NZ_JNVM01000015.1"/>
</dbReference>
<dbReference type="PROSITE" id="PS50995">
    <property type="entry name" value="HTH_MARR_2"/>
    <property type="match status" value="1"/>
</dbReference>
<dbReference type="SMART" id="SM00347">
    <property type="entry name" value="HTH_MARR"/>
    <property type="match status" value="1"/>
</dbReference>
<keyword evidence="6" id="KW-1185">Reference proteome</keyword>
<dbReference type="Gene3D" id="1.10.10.10">
    <property type="entry name" value="Winged helix-like DNA-binding domain superfamily/Winged helix DNA-binding domain"/>
    <property type="match status" value="1"/>
</dbReference>
<protein>
    <submittedName>
        <fullName evidence="5">Transcriptional regulator</fullName>
    </submittedName>
</protein>
<organism evidence="5 6">
    <name type="scientific">Paenibacillus tyrfis</name>
    <dbReference type="NCBI Taxonomy" id="1501230"/>
    <lineage>
        <taxon>Bacteria</taxon>
        <taxon>Bacillati</taxon>
        <taxon>Bacillota</taxon>
        <taxon>Bacilli</taxon>
        <taxon>Bacillales</taxon>
        <taxon>Paenibacillaceae</taxon>
        <taxon>Paenibacillus</taxon>
    </lineage>
</organism>
<dbReference type="InterPro" id="IPR023187">
    <property type="entry name" value="Tscrpt_reg_MarR-type_CS"/>
</dbReference>
<evidence type="ECO:0000313" key="5">
    <source>
        <dbReference type="EMBL" id="KEQ24589.1"/>
    </source>
</evidence>
<dbReference type="Proteomes" id="UP000028123">
    <property type="component" value="Unassembled WGS sequence"/>
</dbReference>
<dbReference type="eggNOG" id="COG1846">
    <property type="taxonomic scope" value="Bacteria"/>
</dbReference>
<dbReference type="InterPro" id="IPR000835">
    <property type="entry name" value="HTH_MarR-typ"/>
</dbReference>
<sequence>MNSNLHEWSIGFIIGQTHRKMLNVLTSRLKEHDMTPEQFSVLCRLHESDGISQKEIADRTVKDQPTTARILDCLIRKELVRKQTSTTDRRSFLVYLTEQGRHKLQVLMPIERQTLEDIFSWMSESELEAFRQTHFRLIAHLDTLLKLQD</sequence>
<dbReference type="PANTHER" id="PTHR42756:SF1">
    <property type="entry name" value="TRANSCRIPTIONAL REPRESSOR OF EMRAB OPERON"/>
    <property type="match status" value="1"/>
</dbReference>
<feature type="domain" description="HTH marR-type" evidence="4">
    <location>
        <begin position="1"/>
        <end position="139"/>
    </location>
</feature>
<reference evidence="5 6" key="1">
    <citation type="submission" date="2014-06" db="EMBL/GenBank/DDBJ databases">
        <title>Draft genome sequence of Paenibacillus sp. MSt1.</title>
        <authorList>
            <person name="Aw Y.K."/>
            <person name="Ong K.S."/>
            <person name="Gan H.M."/>
            <person name="Lee S.M."/>
        </authorList>
    </citation>
    <scope>NUCLEOTIDE SEQUENCE [LARGE SCALE GENOMIC DNA]</scope>
    <source>
        <strain evidence="5 6">MSt1</strain>
    </source>
</reference>
<gene>
    <name evidence="5" type="ORF">ET33_07545</name>
</gene>
<dbReference type="PROSITE" id="PS01117">
    <property type="entry name" value="HTH_MARR_1"/>
    <property type="match status" value="1"/>
</dbReference>
<dbReference type="InterPro" id="IPR036388">
    <property type="entry name" value="WH-like_DNA-bd_sf"/>
</dbReference>
<evidence type="ECO:0000256" key="1">
    <source>
        <dbReference type="ARBA" id="ARBA00023015"/>
    </source>
</evidence>
<dbReference type="InterPro" id="IPR036390">
    <property type="entry name" value="WH_DNA-bd_sf"/>
</dbReference>
<proteinExistence type="predicted"/>
<dbReference type="EMBL" id="JNVM01000015">
    <property type="protein sequence ID" value="KEQ24589.1"/>
    <property type="molecule type" value="Genomic_DNA"/>
</dbReference>
<keyword evidence="2" id="KW-0238">DNA-binding</keyword>
<keyword evidence="3" id="KW-0804">Transcription</keyword>
<evidence type="ECO:0000313" key="6">
    <source>
        <dbReference type="Proteomes" id="UP000028123"/>
    </source>
</evidence>